<dbReference type="Proteomes" id="UP000182762">
    <property type="component" value="Unassembled WGS sequence"/>
</dbReference>
<dbReference type="SUPFAM" id="SSF54637">
    <property type="entry name" value="Thioesterase/thiol ester dehydrase-isomerase"/>
    <property type="match status" value="1"/>
</dbReference>
<dbReference type="PANTHER" id="PTHR11049:SF24">
    <property type="entry name" value="CYTOSOLIC ACYL COENZYME A THIOESTER HYDROLASE"/>
    <property type="match status" value="1"/>
</dbReference>
<dbReference type="PANTHER" id="PTHR11049">
    <property type="entry name" value="ACYL COENZYME A THIOESTER HYDROLASE"/>
    <property type="match status" value="1"/>
</dbReference>
<protein>
    <submittedName>
        <fullName evidence="5">Acyl-CoA hydrolase</fullName>
    </submittedName>
</protein>
<dbReference type="Pfam" id="PF03061">
    <property type="entry name" value="4HBT"/>
    <property type="match status" value="1"/>
</dbReference>
<keyword evidence="2 3" id="KW-0378">Hydrolase</keyword>
<gene>
    <name evidence="5" type="ORF">SAMN02745910_05082</name>
</gene>
<keyword evidence="6" id="KW-1185">Reference proteome</keyword>
<name>A0A1I6C5X7_9BACI</name>
<dbReference type="InterPro" id="IPR006683">
    <property type="entry name" value="Thioestr_dom"/>
</dbReference>
<evidence type="ECO:0000256" key="3">
    <source>
        <dbReference type="PROSITE-ProRule" id="PRU01106"/>
    </source>
</evidence>
<dbReference type="PROSITE" id="PS51770">
    <property type="entry name" value="HOTDOG_ACOT"/>
    <property type="match status" value="1"/>
</dbReference>
<accession>A0A1I6C5X7</accession>
<evidence type="ECO:0000259" key="4">
    <source>
        <dbReference type="PROSITE" id="PS51770"/>
    </source>
</evidence>
<comment type="caution">
    <text evidence="5">The sequence shown here is derived from an EMBL/GenBank/DDBJ whole genome shotgun (WGS) entry which is preliminary data.</text>
</comment>
<organism evidence="5 6">
    <name type="scientific">Priestia endophytica DSM 13796</name>
    <dbReference type="NCBI Taxonomy" id="1121089"/>
    <lineage>
        <taxon>Bacteria</taxon>
        <taxon>Bacillati</taxon>
        <taxon>Bacillota</taxon>
        <taxon>Bacilli</taxon>
        <taxon>Bacillales</taxon>
        <taxon>Bacillaceae</taxon>
        <taxon>Priestia</taxon>
    </lineage>
</organism>
<proteinExistence type="inferred from homology"/>
<evidence type="ECO:0000313" key="5">
    <source>
        <dbReference type="EMBL" id="SFQ88600.1"/>
    </source>
</evidence>
<reference evidence="5 6" key="1">
    <citation type="submission" date="2016-10" db="EMBL/GenBank/DDBJ databases">
        <authorList>
            <person name="Varghese N."/>
            <person name="Submissions S."/>
        </authorList>
    </citation>
    <scope>NUCLEOTIDE SEQUENCE [LARGE SCALE GENOMIC DNA]</scope>
    <source>
        <strain evidence="5 6">DSM 13796</strain>
    </source>
</reference>
<dbReference type="InterPro" id="IPR040170">
    <property type="entry name" value="Cytosol_ACT"/>
</dbReference>
<sequence>MKEILMKDSKVMQTKLVLPLDTNNLGTMFGGRVLASIDEMAAIVSMKHSASTTVTASIDSVDFLSPVKVGDILSIEGLIAYTGRSSMEVYVRVIKEDWKTKERVTTTTSFVTMVAINEEGKTIEVPKIVPQSEEEKEIYESALKRKQQRI</sequence>
<dbReference type="GO" id="GO:0016787">
    <property type="term" value="F:hydrolase activity"/>
    <property type="evidence" value="ECO:0007669"/>
    <property type="project" value="UniProtKB-KW"/>
</dbReference>
<dbReference type="InterPro" id="IPR029069">
    <property type="entry name" value="HotDog_dom_sf"/>
</dbReference>
<evidence type="ECO:0000256" key="1">
    <source>
        <dbReference type="ARBA" id="ARBA00010458"/>
    </source>
</evidence>
<dbReference type="CDD" id="cd03442">
    <property type="entry name" value="BFIT_BACH"/>
    <property type="match status" value="1"/>
</dbReference>
<dbReference type="RefSeq" id="WP_061804002.1">
    <property type="nucleotide sequence ID" value="NZ_FOXX01000027.1"/>
</dbReference>
<feature type="domain" description="HotDog ACOT-type" evidence="4">
    <location>
        <begin position="7"/>
        <end position="119"/>
    </location>
</feature>
<dbReference type="GeneID" id="93713590"/>
<evidence type="ECO:0000313" key="6">
    <source>
        <dbReference type="Proteomes" id="UP000182762"/>
    </source>
</evidence>
<dbReference type="EMBL" id="FOXX01000027">
    <property type="protein sequence ID" value="SFQ88600.1"/>
    <property type="molecule type" value="Genomic_DNA"/>
</dbReference>
<comment type="similarity">
    <text evidence="1">Belongs to the acyl coenzyme A hydrolase family.</text>
</comment>
<dbReference type="Gene3D" id="3.10.129.10">
    <property type="entry name" value="Hotdog Thioesterase"/>
    <property type="match status" value="1"/>
</dbReference>
<evidence type="ECO:0000256" key="2">
    <source>
        <dbReference type="ARBA" id="ARBA00022801"/>
    </source>
</evidence>
<dbReference type="InterPro" id="IPR033120">
    <property type="entry name" value="HOTDOG_ACOT"/>
</dbReference>